<protein>
    <submittedName>
        <fullName evidence="5">DUF4349 domain-containing protein</fullName>
    </submittedName>
</protein>
<dbReference type="EMBL" id="CP050177">
    <property type="protein sequence ID" value="QIQ02075.1"/>
    <property type="molecule type" value="Genomic_DNA"/>
</dbReference>
<evidence type="ECO:0000256" key="1">
    <source>
        <dbReference type="SAM" id="MobiDB-lite"/>
    </source>
</evidence>
<keyword evidence="6" id="KW-1185">Reference proteome</keyword>
<feature type="region of interest" description="Disordered" evidence="1">
    <location>
        <begin position="35"/>
        <end position="71"/>
    </location>
</feature>
<evidence type="ECO:0000313" key="6">
    <source>
        <dbReference type="Proteomes" id="UP000501179"/>
    </source>
</evidence>
<evidence type="ECO:0000313" key="5">
    <source>
        <dbReference type="EMBL" id="QIQ02075.1"/>
    </source>
</evidence>
<feature type="compositionally biased region" description="Low complexity" evidence="1">
    <location>
        <begin position="325"/>
        <end position="345"/>
    </location>
</feature>
<reference evidence="5 6" key="1">
    <citation type="submission" date="2020-03" db="EMBL/GenBank/DDBJ databases">
        <title>A novel species.</title>
        <authorList>
            <person name="Gao J."/>
        </authorList>
    </citation>
    <scope>NUCLEOTIDE SEQUENCE [LARGE SCALE GENOMIC DNA]</scope>
    <source>
        <strain evidence="5 6">QMT-12</strain>
    </source>
</reference>
<sequence>MIQGGLMRKMSALAAALLTVSLALAGCGAGGGNDLMSQSKSDDGGQAADRPGPGGEGAVAEAPATAAKDPGNAVPAVTHVIRTAQLAVEVKDARKALATARSVVLGAGGLVEKESTERVEDDHVSTTVVLRVPQEAYDGVLRELAGTGKLLSRTASAKDVTDEVVDVESRVASQRVSVARVRELMDQATKLSDVVQLEGELSRRQADLESLLARQSSLKNRTTLATVTLDLTEVPLEKGDGSDDDPTFLDALGGGWDAFVSTLRWVAVAIGAVAPFAAALAVLYALWRLVRGRLRRPAPATVPAQATARPAPAAQPAPVPPAARPAPTQEQEQAPASAPAPAPATDGQEGPRERE</sequence>
<feature type="domain" description="DUF4349" evidence="4">
    <location>
        <begin position="79"/>
        <end position="288"/>
    </location>
</feature>
<feature type="chain" id="PRO_5026191109" evidence="3">
    <location>
        <begin position="26"/>
        <end position="355"/>
    </location>
</feature>
<gene>
    <name evidence="5" type="ORF">HA039_06970</name>
</gene>
<feature type="compositionally biased region" description="Low complexity" evidence="1">
    <location>
        <begin position="58"/>
        <end position="71"/>
    </location>
</feature>
<feature type="transmembrane region" description="Helical" evidence="2">
    <location>
        <begin position="265"/>
        <end position="287"/>
    </location>
</feature>
<dbReference type="AlphaFoldDB" id="A0A6G9GV25"/>
<organism evidence="5 6">
    <name type="scientific">Streptomyces liangshanensis</name>
    <dbReference type="NCBI Taxonomy" id="2717324"/>
    <lineage>
        <taxon>Bacteria</taxon>
        <taxon>Bacillati</taxon>
        <taxon>Actinomycetota</taxon>
        <taxon>Actinomycetes</taxon>
        <taxon>Kitasatosporales</taxon>
        <taxon>Streptomycetaceae</taxon>
        <taxon>Streptomyces</taxon>
    </lineage>
</organism>
<dbReference type="KEGG" id="slia:HA039_06970"/>
<dbReference type="Pfam" id="PF14257">
    <property type="entry name" value="DUF4349"/>
    <property type="match status" value="1"/>
</dbReference>
<evidence type="ECO:0000256" key="3">
    <source>
        <dbReference type="SAM" id="SignalP"/>
    </source>
</evidence>
<keyword evidence="2" id="KW-0472">Membrane</keyword>
<dbReference type="InterPro" id="IPR025645">
    <property type="entry name" value="DUF4349"/>
</dbReference>
<feature type="signal peptide" evidence="3">
    <location>
        <begin position="1"/>
        <end position="25"/>
    </location>
</feature>
<feature type="compositionally biased region" description="Low complexity" evidence="1">
    <location>
        <begin position="301"/>
        <end position="312"/>
    </location>
</feature>
<proteinExistence type="predicted"/>
<feature type="compositionally biased region" description="Pro residues" evidence="1">
    <location>
        <begin position="313"/>
        <end position="324"/>
    </location>
</feature>
<feature type="region of interest" description="Disordered" evidence="1">
    <location>
        <begin position="301"/>
        <end position="355"/>
    </location>
</feature>
<evidence type="ECO:0000259" key="4">
    <source>
        <dbReference type="Pfam" id="PF14257"/>
    </source>
</evidence>
<keyword evidence="3" id="KW-0732">Signal</keyword>
<name>A0A6G9GV25_9ACTN</name>
<dbReference type="Proteomes" id="UP000501179">
    <property type="component" value="Chromosome"/>
</dbReference>
<keyword evidence="2" id="KW-0812">Transmembrane</keyword>
<accession>A0A6G9GV25</accession>
<evidence type="ECO:0000256" key="2">
    <source>
        <dbReference type="SAM" id="Phobius"/>
    </source>
</evidence>
<keyword evidence="2" id="KW-1133">Transmembrane helix</keyword>